<organism evidence="4 5">
    <name type="scientific">Triparma laevis f. longispina</name>
    <dbReference type="NCBI Taxonomy" id="1714387"/>
    <lineage>
        <taxon>Eukaryota</taxon>
        <taxon>Sar</taxon>
        <taxon>Stramenopiles</taxon>
        <taxon>Ochrophyta</taxon>
        <taxon>Bolidophyceae</taxon>
        <taxon>Parmales</taxon>
        <taxon>Triparmaceae</taxon>
        <taxon>Triparma</taxon>
    </lineage>
</organism>
<dbReference type="PROSITE" id="PS51746">
    <property type="entry name" value="PPM_2"/>
    <property type="match status" value="1"/>
</dbReference>
<feature type="region of interest" description="Disordered" evidence="1">
    <location>
        <begin position="1"/>
        <end position="40"/>
    </location>
</feature>
<name>A0A9W7KUJ5_9STRA</name>
<evidence type="ECO:0000256" key="1">
    <source>
        <dbReference type="SAM" id="MobiDB-lite"/>
    </source>
</evidence>
<dbReference type="InterPro" id="IPR000253">
    <property type="entry name" value="FHA_dom"/>
</dbReference>
<feature type="domain" description="PPM-type phosphatase" evidence="3">
    <location>
        <begin position="275"/>
        <end position="602"/>
    </location>
</feature>
<dbReference type="InterPro" id="IPR008984">
    <property type="entry name" value="SMAD_FHA_dom_sf"/>
</dbReference>
<keyword evidence="5" id="KW-1185">Reference proteome</keyword>
<dbReference type="CDD" id="cd00060">
    <property type="entry name" value="FHA"/>
    <property type="match status" value="1"/>
</dbReference>
<evidence type="ECO:0000259" key="2">
    <source>
        <dbReference type="PROSITE" id="PS50006"/>
    </source>
</evidence>
<dbReference type="Pfam" id="PF00498">
    <property type="entry name" value="FHA"/>
    <property type="match status" value="1"/>
</dbReference>
<dbReference type="OrthoDB" id="59240at2759"/>
<evidence type="ECO:0000313" key="5">
    <source>
        <dbReference type="Proteomes" id="UP001165122"/>
    </source>
</evidence>
<feature type="domain" description="FHA" evidence="2">
    <location>
        <begin position="202"/>
        <end position="246"/>
    </location>
</feature>
<dbReference type="SUPFAM" id="SSF81606">
    <property type="entry name" value="PP2C-like"/>
    <property type="match status" value="1"/>
</dbReference>
<dbReference type="InterPro" id="IPR036457">
    <property type="entry name" value="PPM-type-like_dom_sf"/>
</dbReference>
<evidence type="ECO:0000259" key="3">
    <source>
        <dbReference type="PROSITE" id="PS51746"/>
    </source>
</evidence>
<dbReference type="CDD" id="cd00143">
    <property type="entry name" value="PP2Cc"/>
    <property type="match status" value="1"/>
</dbReference>
<dbReference type="SMART" id="SM00332">
    <property type="entry name" value="PP2Cc"/>
    <property type="match status" value="1"/>
</dbReference>
<reference evidence="5" key="1">
    <citation type="journal article" date="2023" name="Commun. Biol.">
        <title>Genome analysis of Parmales, the sister group of diatoms, reveals the evolutionary specialization of diatoms from phago-mixotrophs to photoautotrophs.</title>
        <authorList>
            <person name="Ban H."/>
            <person name="Sato S."/>
            <person name="Yoshikawa S."/>
            <person name="Yamada K."/>
            <person name="Nakamura Y."/>
            <person name="Ichinomiya M."/>
            <person name="Sato N."/>
            <person name="Blanc-Mathieu R."/>
            <person name="Endo H."/>
            <person name="Kuwata A."/>
            <person name="Ogata H."/>
        </authorList>
    </citation>
    <scope>NUCLEOTIDE SEQUENCE [LARGE SCALE GENOMIC DNA]</scope>
    <source>
        <strain evidence="5">NIES 3700</strain>
    </source>
</reference>
<dbReference type="InterPro" id="IPR001932">
    <property type="entry name" value="PPM-type_phosphatase-like_dom"/>
</dbReference>
<feature type="compositionally biased region" description="Polar residues" evidence="1">
    <location>
        <begin position="9"/>
        <end position="25"/>
    </location>
</feature>
<dbReference type="Gene3D" id="2.60.200.20">
    <property type="match status" value="1"/>
</dbReference>
<dbReference type="SUPFAM" id="SSF49879">
    <property type="entry name" value="SMAD/FHA domain"/>
    <property type="match status" value="1"/>
</dbReference>
<sequence length="608" mass="66239">MASRPLGSNRRSAPSHYQRSISQVNPDDAAAGPQEGSRELSRRASPFFNPYCCLIFTTSEDEDDRPLLSGCINRHKVFWSNSFFHITSEKGGGEGGTRVYRPLDEFMGGGKRVMKTPTGWSVSPGIGVKVPTSRLLPSRSLHPTSLSTHPTHIWSLTPSTIFTAGNTVFTVVGEGPLVLRQKGSLEEGGEKEVVVEGGEEAYVVGRSGEADLTVTDRELSRFHFAITTSTTPPILTDLHSTNGTYLLTSSPTSTPLTPTSEFVVGRTGFKVSRYEWGGCEKQGSRRSMEDKTVYEDWLVTRECVNNDIVRMVLSCVTVSAVFDGHGGGECSEYLEGRFVERIRRGIGECEGVGEIWKAVERRERSGDFEEDIFYGKVPGDESSAPIRELLKTAFLDLDNTFISDPNGPAAGSTCASAIMFGNRLFAANVGDSRVVLCRQGGNVIEMTNDHKPTRPDEAQRVRDAGGFILHKRVMGELAISRAFGDKGFKTGVRGMLGGESSSDSEDGKISGTPMDEEMSSQPLVIAEPEITEILTDPMGDEFILLACDGLFDVFSSSDAVGFARNLLLQQKGDPAAVSSMLANEAINVRRSRDNVSVIIIVLRPFWED</sequence>
<evidence type="ECO:0000313" key="4">
    <source>
        <dbReference type="EMBL" id="GMI11810.1"/>
    </source>
</evidence>
<dbReference type="InterPro" id="IPR015655">
    <property type="entry name" value="PP2C"/>
</dbReference>
<proteinExistence type="predicted"/>
<comment type="caution">
    <text evidence="4">The sequence shown here is derived from an EMBL/GenBank/DDBJ whole genome shotgun (WGS) entry which is preliminary data.</text>
</comment>
<dbReference type="PROSITE" id="PS50006">
    <property type="entry name" value="FHA_DOMAIN"/>
    <property type="match status" value="1"/>
</dbReference>
<dbReference type="Pfam" id="PF00481">
    <property type="entry name" value="PP2C"/>
    <property type="match status" value="1"/>
</dbReference>
<dbReference type="Gene3D" id="3.60.40.10">
    <property type="entry name" value="PPM-type phosphatase domain"/>
    <property type="match status" value="1"/>
</dbReference>
<accession>A0A9W7KUJ5</accession>
<gene>
    <name evidence="4" type="ORF">TrLO_g14750</name>
</gene>
<dbReference type="EMBL" id="BRXW01000167">
    <property type="protein sequence ID" value="GMI11810.1"/>
    <property type="molecule type" value="Genomic_DNA"/>
</dbReference>
<evidence type="ECO:0008006" key="6">
    <source>
        <dbReference type="Google" id="ProtNLM"/>
    </source>
</evidence>
<protein>
    <recommendedName>
        <fullName evidence="6">PPM-type phosphatase domain-containing protein</fullName>
    </recommendedName>
</protein>
<dbReference type="GO" id="GO:0004722">
    <property type="term" value="F:protein serine/threonine phosphatase activity"/>
    <property type="evidence" value="ECO:0007669"/>
    <property type="project" value="InterPro"/>
</dbReference>
<feature type="region of interest" description="Disordered" evidence="1">
    <location>
        <begin position="495"/>
        <end position="519"/>
    </location>
</feature>
<dbReference type="Proteomes" id="UP001165122">
    <property type="component" value="Unassembled WGS sequence"/>
</dbReference>
<dbReference type="AlphaFoldDB" id="A0A9W7KUJ5"/>
<dbReference type="PANTHER" id="PTHR47992">
    <property type="entry name" value="PROTEIN PHOSPHATASE"/>
    <property type="match status" value="1"/>
</dbReference>